<protein>
    <recommendedName>
        <fullName evidence="2">PAS domain-containing protein</fullName>
    </recommendedName>
</protein>
<gene>
    <name evidence="1" type="ORF">LCGC14_1943520</name>
</gene>
<accession>A0A0F9G832</accession>
<evidence type="ECO:0008006" key="2">
    <source>
        <dbReference type="Google" id="ProtNLM"/>
    </source>
</evidence>
<organism evidence="1">
    <name type="scientific">marine sediment metagenome</name>
    <dbReference type="NCBI Taxonomy" id="412755"/>
    <lineage>
        <taxon>unclassified sequences</taxon>
        <taxon>metagenomes</taxon>
        <taxon>ecological metagenomes</taxon>
    </lineage>
</organism>
<sequence length="134" mass="15127">MNTHFASYARASKEKVEQDYQDLSSVEYIKELIRALPYIVTILNKDRQIVFSNDALLKKMNLNIEDVLGKRPGEALNCINSNTMKSGCGTSENCQVCGTVNTILKCQETGMTATDECRIRINNEEQQEESLDLE</sequence>
<comment type="caution">
    <text evidence="1">The sequence shown here is derived from an EMBL/GenBank/DDBJ whole genome shotgun (WGS) entry which is preliminary data.</text>
</comment>
<feature type="non-terminal residue" evidence="1">
    <location>
        <position position="134"/>
    </location>
</feature>
<dbReference type="SUPFAM" id="SSF55785">
    <property type="entry name" value="PYP-like sensor domain (PAS domain)"/>
    <property type="match status" value="1"/>
</dbReference>
<evidence type="ECO:0000313" key="1">
    <source>
        <dbReference type="EMBL" id="KKL86561.1"/>
    </source>
</evidence>
<dbReference type="Gene3D" id="3.30.450.20">
    <property type="entry name" value="PAS domain"/>
    <property type="match status" value="1"/>
</dbReference>
<reference evidence="1" key="1">
    <citation type="journal article" date="2015" name="Nature">
        <title>Complex archaea that bridge the gap between prokaryotes and eukaryotes.</title>
        <authorList>
            <person name="Spang A."/>
            <person name="Saw J.H."/>
            <person name="Jorgensen S.L."/>
            <person name="Zaremba-Niedzwiedzka K."/>
            <person name="Martijn J."/>
            <person name="Lind A.E."/>
            <person name="van Eijk R."/>
            <person name="Schleper C."/>
            <person name="Guy L."/>
            <person name="Ettema T.J."/>
        </authorList>
    </citation>
    <scope>NUCLEOTIDE SEQUENCE</scope>
</reference>
<dbReference type="AlphaFoldDB" id="A0A0F9G832"/>
<name>A0A0F9G832_9ZZZZ</name>
<dbReference type="EMBL" id="LAZR01021079">
    <property type="protein sequence ID" value="KKL86561.1"/>
    <property type="molecule type" value="Genomic_DNA"/>
</dbReference>
<dbReference type="InterPro" id="IPR035965">
    <property type="entry name" value="PAS-like_dom_sf"/>
</dbReference>
<proteinExistence type="predicted"/>